<dbReference type="InterPro" id="IPR008147">
    <property type="entry name" value="Gln_synt_N"/>
</dbReference>
<name>A0AAU9CSN4_9BACT</name>
<organism evidence="5 6">
    <name type="scientific">Fulvitalea axinellae</name>
    <dbReference type="NCBI Taxonomy" id="1182444"/>
    <lineage>
        <taxon>Bacteria</taxon>
        <taxon>Pseudomonadati</taxon>
        <taxon>Bacteroidota</taxon>
        <taxon>Cytophagia</taxon>
        <taxon>Cytophagales</taxon>
        <taxon>Persicobacteraceae</taxon>
        <taxon>Fulvitalea</taxon>
    </lineage>
</organism>
<dbReference type="PANTHER" id="PTHR42974:SF1">
    <property type="entry name" value="TYPE-3 GLUTAMINE SYNTHETASE"/>
    <property type="match status" value="1"/>
</dbReference>
<dbReference type="InterPro" id="IPR052725">
    <property type="entry name" value="GS_Type-3"/>
</dbReference>
<dbReference type="SMART" id="SM01230">
    <property type="entry name" value="Gln-synt_C"/>
    <property type="match status" value="1"/>
</dbReference>
<dbReference type="PROSITE" id="PS51986">
    <property type="entry name" value="GS_BETA_GRASP"/>
    <property type="match status" value="1"/>
</dbReference>
<accession>A0AAU9CSN4</accession>
<dbReference type="SUPFAM" id="SSF55931">
    <property type="entry name" value="Glutamine synthetase/guanido kinase"/>
    <property type="match status" value="1"/>
</dbReference>
<dbReference type="GO" id="GO:0004356">
    <property type="term" value="F:glutamine synthetase activity"/>
    <property type="evidence" value="ECO:0007669"/>
    <property type="project" value="InterPro"/>
</dbReference>
<protein>
    <submittedName>
        <fullName evidence="5">Glutamine synthetase</fullName>
    </submittedName>
</protein>
<sequence>MKCHSNTNEFTMANLRFKALELVEGRSTAEPLVPEGKISEYFGTDVFGLEKMEGALAPSIFKQVRKAIENGKKITDDQAEAIAQAVKTWAIEKGVTHYTHWFQPLTGSTAEKHDSFFDASKGIEVLKGSALVRQEPDASSFPNGGIRSTFEARGYTAWDPSSPMFVWGNTLCIPTVFVSYTGELLDYKSPLLKSLDAVNKAATRVCKYFDRNVSKVSASLGCEQEYFVVDRALFNSRPDLVLAGRTVFGSHPAKGQQLDDHYFASIPTRVYNFMRDFEGEALKMGIPVSTRHNEVAPAQFEVAPLYEEVNMASDHNKLLQDIMDRVAERHDLKVLFHEKPFAGLNGSGKHNNFSLIADTGVNLFQPSSSARDNLQFLVFFVNTIMAVYEHAALLRASIASAGNDHRLGANEAPPAIVSVFIGSELSAVLDELEHNGNVKVEKGDNMYMKLGIDKIPEILLDNTDRNRTSPFAFTGNKFEYRAVGSDANCGAPMSVLSLIVADRLKKFADAVDAEVEKGKEKRLAIVDILREYIKESKAVRFEGDGYSQEWEDEAERRGLPNVKSTPEALDAYTSDATVSLFESTGVMSRRELEARKEILLENYVRKIQIESRLMSDLATNHVIPTAVKYQNELITNARGLKDLGLDASGVIPTIEKVSQYVSSLTEDITAMVNERKEVNQIEDMEEQALAYCKNIKERYFDKIRHSVDKLELYVDDEDWPLAKYREMLFLR</sequence>
<dbReference type="EMBL" id="AP025314">
    <property type="protein sequence ID" value="BDD09977.1"/>
    <property type="molecule type" value="Genomic_DNA"/>
</dbReference>
<dbReference type="Gene3D" id="1.20.120.1560">
    <property type="match status" value="1"/>
</dbReference>
<comment type="similarity">
    <text evidence="1 2">Belongs to the glutamine synthetase family.</text>
</comment>
<evidence type="ECO:0000313" key="5">
    <source>
        <dbReference type="EMBL" id="BDD09977.1"/>
    </source>
</evidence>
<dbReference type="InterPro" id="IPR027303">
    <property type="entry name" value="Gln_synth_gly_rich_site"/>
</dbReference>
<evidence type="ECO:0000256" key="2">
    <source>
        <dbReference type="RuleBase" id="RU000384"/>
    </source>
</evidence>
<evidence type="ECO:0000313" key="6">
    <source>
        <dbReference type="Proteomes" id="UP001348817"/>
    </source>
</evidence>
<dbReference type="Pfam" id="PF12437">
    <property type="entry name" value="GSIII_N"/>
    <property type="match status" value="1"/>
</dbReference>
<evidence type="ECO:0000256" key="1">
    <source>
        <dbReference type="PROSITE-ProRule" id="PRU01330"/>
    </source>
</evidence>
<dbReference type="InterPro" id="IPR008146">
    <property type="entry name" value="Gln_synth_cat_dom"/>
</dbReference>
<dbReference type="PROSITE" id="PS00181">
    <property type="entry name" value="GLNA_ATP"/>
    <property type="match status" value="1"/>
</dbReference>
<dbReference type="Pfam" id="PF00120">
    <property type="entry name" value="Gln-synt_C"/>
    <property type="match status" value="1"/>
</dbReference>
<keyword evidence="6" id="KW-1185">Reference proteome</keyword>
<dbReference type="PROSITE" id="PS51987">
    <property type="entry name" value="GS_CATALYTIC"/>
    <property type="match status" value="1"/>
</dbReference>
<gene>
    <name evidence="5" type="primary">glnA</name>
    <name evidence="5" type="ORF">FUAX_24090</name>
</gene>
<evidence type="ECO:0000259" key="4">
    <source>
        <dbReference type="PROSITE" id="PS51987"/>
    </source>
</evidence>
<reference evidence="5 6" key="1">
    <citation type="submission" date="2021-12" db="EMBL/GenBank/DDBJ databases">
        <title>Genome sequencing of bacteria with rrn-lacking chromosome and rrn-plasmid.</title>
        <authorList>
            <person name="Anda M."/>
            <person name="Iwasaki W."/>
        </authorList>
    </citation>
    <scope>NUCLEOTIDE SEQUENCE [LARGE SCALE GENOMIC DNA]</scope>
    <source>
        <strain evidence="5 6">DSM 100852</strain>
    </source>
</reference>
<proteinExistence type="inferred from homology"/>
<evidence type="ECO:0000259" key="3">
    <source>
        <dbReference type="PROSITE" id="PS51986"/>
    </source>
</evidence>
<dbReference type="InterPro" id="IPR022147">
    <property type="entry name" value="GSIII_N"/>
</dbReference>
<dbReference type="KEGG" id="fax:FUAX_24090"/>
<feature type="domain" description="GS beta-grasp" evidence="3">
    <location>
        <begin position="96"/>
        <end position="182"/>
    </location>
</feature>
<dbReference type="GO" id="GO:0006542">
    <property type="term" value="P:glutamine biosynthetic process"/>
    <property type="evidence" value="ECO:0007669"/>
    <property type="project" value="InterPro"/>
</dbReference>
<dbReference type="InterPro" id="IPR014746">
    <property type="entry name" value="Gln_synth/guanido_kin_cat_dom"/>
</dbReference>
<feature type="domain" description="GS catalytic" evidence="4">
    <location>
        <begin position="187"/>
        <end position="622"/>
    </location>
</feature>
<dbReference type="Gene3D" id="3.30.590.10">
    <property type="entry name" value="Glutamine synthetase/guanido kinase, catalytic domain"/>
    <property type="match status" value="1"/>
</dbReference>
<dbReference type="Proteomes" id="UP001348817">
    <property type="component" value="Chromosome"/>
</dbReference>
<dbReference type="AlphaFoldDB" id="A0AAU9CSN4"/>
<dbReference type="Pfam" id="PF18318">
    <property type="entry name" value="Gln-synt_C-ter"/>
    <property type="match status" value="1"/>
</dbReference>
<dbReference type="InterPro" id="IPR040577">
    <property type="entry name" value="Gln-synt_C"/>
</dbReference>
<dbReference type="PANTHER" id="PTHR42974">
    <property type="entry name" value="GLUTAMINE SYNTHETASE"/>
    <property type="match status" value="1"/>
</dbReference>